<evidence type="ECO:0000313" key="2">
    <source>
        <dbReference type="Proteomes" id="UP000008909"/>
    </source>
</evidence>
<dbReference type="AlphaFoldDB" id="G7YMZ3"/>
<reference key="2">
    <citation type="submission" date="2011-10" db="EMBL/GenBank/DDBJ databases">
        <title>The genome and transcriptome sequence of Clonorchis sinensis provide insights into the carcinogenic liver fluke.</title>
        <authorList>
            <person name="Wang X."/>
            <person name="Huang Y."/>
            <person name="Chen W."/>
            <person name="Liu H."/>
            <person name="Guo L."/>
            <person name="Chen Y."/>
            <person name="Luo F."/>
            <person name="Zhou W."/>
            <person name="Sun J."/>
            <person name="Mao Q."/>
            <person name="Liang P."/>
            <person name="Zhou C."/>
            <person name="Tian Y."/>
            <person name="Men J."/>
            <person name="Lv X."/>
            <person name="Huang L."/>
            <person name="Zhou J."/>
            <person name="Hu Y."/>
            <person name="Li R."/>
            <person name="Zhang F."/>
            <person name="Lei H."/>
            <person name="Li X."/>
            <person name="Hu X."/>
            <person name="Liang C."/>
            <person name="Xu J."/>
            <person name="Wu Z."/>
            <person name="Yu X."/>
        </authorList>
    </citation>
    <scope>NUCLEOTIDE SEQUENCE</scope>
    <source>
        <strain>Henan</strain>
    </source>
</reference>
<evidence type="ECO:0008006" key="3">
    <source>
        <dbReference type="Google" id="ProtNLM"/>
    </source>
</evidence>
<dbReference type="Proteomes" id="UP000008909">
    <property type="component" value="Unassembled WGS sequence"/>
</dbReference>
<evidence type="ECO:0000313" key="1">
    <source>
        <dbReference type="EMBL" id="GAA54324.1"/>
    </source>
</evidence>
<dbReference type="InterPro" id="IPR036691">
    <property type="entry name" value="Endo/exonu/phosph_ase_sf"/>
</dbReference>
<dbReference type="SUPFAM" id="SSF56219">
    <property type="entry name" value="DNase I-like"/>
    <property type="match status" value="1"/>
</dbReference>
<proteinExistence type="predicted"/>
<keyword evidence="2" id="KW-1185">Reference proteome</keyword>
<accession>G7YMZ3</accession>
<reference evidence="1" key="1">
    <citation type="journal article" date="2011" name="Genome Biol.">
        <title>The draft genome of the carcinogenic human liver fluke Clonorchis sinensis.</title>
        <authorList>
            <person name="Wang X."/>
            <person name="Chen W."/>
            <person name="Huang Y."/>
            <person name="Sun J."/>
            <person name="Men J."/>
            <person name="Liu H."/>
            <person name="Luo F."/>
            <person name="Guo L."/>
            <person name="Lv X."/>
            <person name="Deng C."/>
            <person name="Zhou C."/>
            <person name="Fan Y."/>
            <person name="Li X."/>
            <person name="Huang L."/>
            <person name="Hu Y."/>
            <person name="Liang C."/>
            <person name="Hu X."/>
            <person name="Xu J."/>
            <person name="Yu X."/>
        </authorList>
    </citation>
    <scope>NUCLEOTIDE SEQUENCE [LARGE SCALE GENOMIC DNA]</scope>
    <source>
        <strain evidence="1">Henan</strain>
    </source>
</reference>
<dbReference type="Gene3D" id="3.60.10.10">
    <property type="entry name" value="Endonuclease/exonuclease/phosphatase"/>
    <property type="match status" value="1"/>
</dbReference>
<name>G7YMZ3_CLOSI</name>
<gene>
    <name evidence="1" type="ORF">CLF_102289</name>
</gene>
<sequence>MDEILHETASQKRHAITNDLIHVAAFNLRTLCQIGQQASLSETLLSLSIDVCCVSETRIRDPTSACSSSGLRRTQMFNRRASDDLDAMVRDIYGVGVALSSMAESAFALCGYLAQLRLTQVDAVNGVFVVSPYAPTDSSSETEKEEFYQVLSRLLRSARRTNIVILAGDVNAQAGRLNPEEA</sequence>
<organism evidence="1 2">
    <name type="scientific">Clonorchis sinensis</name>
    <name type="common">Chinese liver fluke</name>
    <dbReference type="NCBI Taxonomy" id="79923"/>
    <lineage>
        <taxon>Eukaryota</taxon>
        <taxon>Metazoa</taxon>
        <taxon>Spiralia</taxon>
        <taxon>Lophotrochozoa</taxon>
        <taxon>Platyhelminthes</taxon>
        <taxon>Trematoda</taxon>
        <taxon>Digenea</taxon>
        <taxon>Opisthorchiida</taxon>
        <taxon>Opisthorchiata</taxon>
        <taxon>Opisthorchiidae</taxon>
        <taxon>Clonorchis</taxon>
    </lineage>
</organism>
<dbReference type="EMBL" id="DF143884">
    <property type="protein sequence ID" value="GAA54324.1"/>
    <property type="molecule type" value="Genomic_DNA"/>
</dbReference>
<protein>
    <recommendedName>
        <fullName evidence="3">Endonuclease/exonuclease/phosphatase domain-containing protein</fullName>
    </recommendedName>
</protein>